<feature type="region of interest" description="Disordered" evidence="1">
    <location>
        <begin position="1040"/>
        <end position="1081"/>
    </location>
</feature>
<dbReference type="InterPro" id="IPR018247">
    <property type="entry name" value="EF_Hand_1_Ca_BS"/>
</dbReference>
<sequence>MAQDADISDAPARPARKGLTFGNVIRAVVLLGVGGAVWAWATREEIAYDIIADELNSRGIEAEYKVEQISAYRQVLTDIVIGDPDRPDVTIERVEIIIQPRLGLPGLQEVRLLRPRVFGRIADGRLSLGALDELLYTGGDEPFALPDLALSIDDGRALIESDYGRIGAKMRGAGNLSDGFTGELAVVAPTLTMADCSAQGASLFGAVSVDGGKPHFAGPLRFDTLACGETLSLAEGGVELDVLAASDLAVVSGRASVAVGAGQAPGARTAAIKGNSSFSWREGLLTADYRLEARDLVTSEGRFARFEADGLVRARENFARLEGEGTIEGSGLQPGARTGMLLAEAERSVEGTLLAPLIERANGALSSELRGARLLADFSFRQNAERLSLVVPQAELRGRSGDIVLGLSRAQFAMEGEGLPRFDGNFLTGGAGLPRISGRMEQAPGEPLSLRLSMADYAAGDARLAIPALRMTQARNGTISFAGRAFSSGAVPGGSVRGAEVPIEGTYSSSGNLALWRGCQTFRVEGLILGDIAFGREQVELCPQGQQPLLRYGAQGLRFAARTAPLDYRARMGGAPLHLATGALEVSWPGTLSTDAALLELGEGEDVVRLALGKLDARLQQDDIGGTFAEAAPYLPAVPLDIAQGAGTWRYADGVLALSDIALRLEDRAAPDRFEPLEAQSAELSLEGGVIRARALLREPDSKVAVTRVTLAHDLSTGAGHADLAIDGITFDSKFQPQDLSLLALGVVANVEGTVTGTGRVDWDADGVTSSGRFSSDSLDLAAAFGPVKYARGEIVFTDLLGLTTAPNQKVKVGTINPGIEIYDGELTYQLVNGERLDIGGGEWPLLGGTLTLRPLTMNIGQSESRTYTVVIEGLEANRFIERMELNNLAATGTFDGVIPIVFDEDGNGFLEGGELTSRPPGGNLAYVGQLTYEDLSFVGNLAFQTLRDLKFDEAEILLDGPLAGELVTRVRFEGIGQGEAAQKNIISRTLARLPLELRLNIRAPFYQLISSTRSLYDPSSLRDPRGLGLIGERGEVLREQIDQDAVDERDAEAERAAEEERNRQRGDEPTIQPSESEDAL</sequence>
<gene>
    <name evidence="3" type="ORF">ABDJ38_02515</name>
</gene>
<keyword evidence="2" id="KW-1133">Transmembrane helix</keyword>
<dbReference type="EMBL" id="JBDLBR010000001">
    <property type="protein sequence ID" value="MEN7536044.1"/>
    <property type="molecule type" value="Genomic_DNA"/>
</dbReference>
<dbReference type="RefSeq" id="WP_346783502.1">
    <property type="nucleotide sequence ID" value="NZ_JBDLBR010000001.1"/>
</dbReference>
<accession>A0ABV0CT40</accession>
<dbReference type="Pfam" id="PF11739">
    <property type="entry name" value="YdbH-like"/>
    <property type="match status" value="1"/>
</dbReference>
<dbReference type="InterPro" id="IPR021730">
    <property type="entry name" value="YdbH"/>
</dbReference>
<name>A0ABV0CT40_9SPHN</name>
<dbReference type="Proteomes" id="UP001484535">
    <property type="component" value="Unassembled WGS sequence"/>
</dbReference>
<keyword evidence="4" id="KW-1185">Reference proteome</keyword>
<feature type="transmembrane region" description="Helical" evidence="2">
    <location>
        <begin position="21"/>
        <end position="41"/>
    </location>
</feature>
<evidence type="ECO:0000256" key="2">
    <source>
        <dbReference type="SAM" id="Phobius"/>
    </source>
</evidence>
<proteinExistence type="predicted"/>
<comment type="caution">
    <text evidence="3">The sequence shown here is derived from an EMBL/GenBank/DDBJ whole genome shotgun (WGS) entry which is preliminary data.</text>
</comment>
<dbReference type="PROSITE" id="PS00018">
    <property type="entry name" value="EF_HAND_1"/>
    <property type="match status" value="1"/>
</dbReference>
<evidence type="ECO:0000313" key="4">
    <source>
        <dbReference type="Proteomes" id="UP001484535"/>
    </source>
</evidence>
<keyword evidence="2" id="KW-0812">Transmembrane</keyword>
<keyword evidence="2" id="KW-0472">Membrane</keyword>
<organism evidence="3 4">
    <name type="scientific">Aurantiacibacter flavus</name>
    <dbReference type="NCBI Taxonomy" id="3145232"/>
    <lineage>
        <taxon>Bacteria</taxon>
        <taxon>Pseudomonadati</taxon>
        <taxon>Pseudomonadota</taxon>
        <taxon>Alphaproteobacteria</taxon>
        <taxon>Sphingomonadales</taxon>
        <taxon>Erythrobacteraceae</taxon>
        <taxon>Aurantiacibacter</taxon>
    </lineage>
</organism>
<evidence type="ECO:0000313" key="3">
    <source>
        <dbReference type="EMBL" id="MEN7536044.1"/>
    </source>
</evidence>
<evidence type="ECO:0000256" key="1">
    <source>
        <dbReference type="SAM" id="MobiDB-lite"/>
    </source>
</evidence>
<feature type="compositionally biased region" description="Basic and acidic residues" evidence="1">
    <location>
        <begin position="1040"/>
        <end position="1069"/>
    </location>
</feature>
<reference evidence="3 4" key="1">
    <citation type="submission" date="2024-05" db="EMBL/GenBank/DDBJ databases">
        <authorList>
            <person name="Park S."/>
        </authorList>
    </citation>
    <scope>NUCLEOTIDE SEQUENCE [LARGE SCALE GENOMIC DNA]</scope>
    <source>
        <strain evidence="3 4">DGU5</strain>
    </source>
</reference>
<protein>
    <submittedName>
        <fullName evidence="3">YdbH domain-containing protein</fullName>
    </submittedName>
</protein>